<dbReference type="EMBL" id="FNDN01000009">
    <property type="protein sequence ID" value="SDI61332.1"/>
    <property type="molecule type" value="Genomic_DNA"/>
</dbReference>
<dbReference type="OrthoDB" id="34166at2"/>
<dbReference type="PANTHER" id="PTHR43198">
    <property type="entry name" value="BIFUNCTIONAL TH2 PROTEIN"/>
    <property type="match status" value="1"/>
</dbReference>
<dbReference type="PANTHER" id="PTHR43198:SF2">
    <property type="entry name" value="SI:CH1073-67J19.1-RELATED"/>
    <property type="match status" value="1"/>
</dbReference>
<name>A0A1G8M028_9NOCA</name>
<protein>
    <submittedName>
        <fullName evidence="4">Thiaminase (Transcriptional activator TenA)</fullName>
    </submittedName>
</protein>
<dbReference type="InterPro" id="IPR004305">
    <property type="entry name" value="Thiaminase-2/PQQC"/>
</dbReference>
<comment type="pathway">
    <text evidence="1">Cofactor biosynthesis; thiamine diphosphate biosynthesis.</text>
</comment>
<proteinExistence type="predicted"/>
<dbReference type="GO" id="GO:0005829">
    <property type="term" value="C:cytosol"/>
    <property type="evidence" value="ECO:0007669"/>
    <property type="project" value="TreeGrafter"/>
</dbReference>
<feature type="region of interest" description="Disordered" evidence="2">
    <location>
        <begin position="1"/>
        <end position="21"/>
    </location>
</feature>
<dbReference type="Proteomes" id="UP000183263">
    <property type="component" value="Unassembled WGS sequence"/>
</dbReference>
<evidence type="ECO:0000313" key="5">
    <source>
        <dbReference type="Proteomes" id="UP000183263"/>
    </source>
</evidence>
<sequence>MTAPTGAAVAGGSSSGAGHIDNTERFTDHLWRETAALRASIDDMEFLRRLGDGTLPLDVFRTYMEQDLLYLTGYAKALALVAATSPDPVASGFWAGAAASATSVEASLHQDLLGSDALPPAATEPEHSRACLGYVSYLIATAATESYAVAAAAVLPCFWIYADVGRRLAAEAEQVLARDPRHPYARWVTTYDDPAFHDAVSTARSLVDDAAAVATDAERAAMTAAFTTASRYEFLFWDTALHPQPWPA</sequence>
<gene>
    <name evidence="4" type="ORF">SAMN05444695_10966</name>
</gene>
<dbReference type="AlphaFoldDB" id="A0A1G8M028"/>
<evidence type="ECO:0000313" key="4">
    <source>
        <dbReference type="EMBL" id="SDI61332.1"/>
    </source>
</evidence>
<organism evidence="4 5">
    <name type="scientific">Rhodococcus triatomae</name>
    <dbReference type="NCBI Taxonomy" id="300028"/>
    <lineage>
        <taxon>Bacteria</taxon>
        <taxon>Bacillati</taxon>
        <taxon>Actinomycetota</taxon>
        <taxon>Actinomycetes</taxon>
        <taxon>Mycobacteriales</taxon>
        <taxon>Nocardiaceae</taxon>
        <taxon>Rhodococcus</taxon>
    </lineage>
</organism>
<accession>A0A1G8M028</accession>
<dbReference type="Gene3D" id="1.20.910.10">
    <property type="entry name" value="Heme oxygenase-like"/>
    <property type="match status" value="1"/>
</dbReference>
<dbReference type="CDD" id="cd19365">
    <property type="entry name" value="TenA_C-like"/>
    <property type="match status" value="1"/>
</dbReference>
<dbReference type="Pfam" id="PF03070">
    <property type="entry name" value="TENA_THI-4"/>
    <property type="match status" value="1"/>
</dbReference>
<evidence type="ECO:0000259" key="3">
    <source>
        <dbReference type="Pfam" id="PF03070"/>
    </source>
</evidence>
<keyword evidence="5" id="KW-1185">Reference proteome</keyword>
<dbReference type="RefSeq" id="WP_083343184.1">
    <property type="nucleotide sequence ID" value="NZ_CP048813.1"/>
</dbReference>
<reference evidence="4 5" key="1">
    <citation type="submission" date="2016-10" db="EMBL/GenBank/DDBJ databases">
        <authorList>
            <person name="de Groot N.N."/>
        </authorList>
    </citation>
    <scope>NUCLEOTIDE SEQUENCE [LARGE SCALE GENOMIC DNA]</scope>
    <source>
        <strain evidence="4 5">DSM 44892</strain>
    </source>
</reference>
<dbReference type="InterPro" id="IPR016084">
    <property type="entry name" value="Haem_Oase-like_multi-hlx"/>
</dbReference>
<dbReference type="SUPFAM" id="SSF48613">
    <property type="entry name" value="Heme oxygenase-like"/>
    <property type="match status" value="1"/>
</dbReference>
<dbReference type="InterPro" id="IPR050967">
    <property type="entry name" value="Thiamine_Salvage_TenA"/>
</dbReference>
<feature type="domain" description="Thiaminase-2/PQQC" evidence="3">
    <location>
        <begin position="45"/>
        <end position="241"/>
    </location>
</feature>
<evidence type="ECO:0000256" key="1">
    <source>
        <dbReference type="ARBA" id="ARBA00004948"/>
    </source>
</evidence>
<feature type="compositionally biased region" description="Low complexity" evidence="2">
    <location>
        <begin position="1"/>
        <end position="18"/>
    </location>
</feature>
<evidence type="ECO:0000256" key="2">
    <source>
        <dbReference type="SAM" id="MobiDB-lite"/>
    </source>
</evidence>